<dbReference type="InterPro" id="IPR000620">
    <property type="entry name" value="EamA_dom"/>
</dbReference>
<protein>
    <submittedName>
        <fullName evidence="3">DMT family transporter</fullName>
    </submittedName>
</protein>
<name>A0ABT7FB04_9RHOB</name>
<evidence type="ECO:0000313" key="4">
    <source>
        <dbReference type="Proteomes" id="UP001227126"/>
    </source>
</evidence>
<keyword evidence="4" id="KW-1185">Reference proteome</keyword>
<dbReference type="EMBL" id="JASNJE010000003">
    <property type="protein sequence ID" value="MDK3072283.1"/>
    <property type="molecule type" value="Genomic_DNA"/>
</dbReference>
<keyword evidence="1" id="KW-1133">Transmembrane helix</keyword>
<keyword evidence="1" id="KW-0472">Membrane</keyword>
<feature type="domain" description="EamA" evidence="2">
    <location>
        <begin position="15"/>
        <end position="149"/>
    </location>
</feature>
<proteinExistence type="predicted"/>
<evidence type="ECO:0000256" key="1">
    <source>
        <dbReference type="SAM" id="Phobius"/>
    </source>
</evidence>
<feature type="transmembrane region" description="Helical" evidence="1">
    <location>
        <begin position="188"/>
        <end position="206"/>
    </location>
</feature>
<dbReference type="InterPro" id="IPR037185">
    <property type="entry name" value="EmrE-like"/>
</dbReference>
<feature type="transmembrane region" description="Helical" evidence="1">
    <location>
        <begin position="218"/>
        <end position="235"/>
    </location>
</feature>
<feature type="transmembrane region" description="Helical" evidence="1">
    <location>
        <begin position="134"/>
        <end position="152"/>
    </location>
</feature>
<evidence type="ECO:0000259" key="2">
    <source>
        <dbReference type="Pfam" id="PF00892"/>
    </source>
</evidence>
<dbReference type="Proteomes" id="UP001227126">
    <property type="component" value="Unassembled WGS sequence"/>
</dbReference>
<dbReference type="Pfam" id="PF00892">
    <property type="entry name" value="EamA"/>
    <property type="match status" value="2"/>
</dbReference>
<feature type="transmembrane region" description="Helical" evidence="1">
    <location>
        <begin position="158"/>
        <end position="176"/>
    </location>
</feature>
<feature type="transmembrane region" description="Helical" evidence="1">
    <location>
        <begin position="12"/>
        <end position="30"/>
    </location>
</feature>
<comment type="caution">
    <text evidence="3">The sequence shown here is derived from an EMBL/GenBank/DDBJ whole genome shotgun (WGS) entry which is preliminary data.</text>
</comment>
<accession>A0ABT7FB04</accession>
<organism evidence="3 4">
    <name type="scientific">Sedimentitalea xiamensis</name>
    <dbReference type="NCBI Taxonomy" id="3050037"/>
    <lineage>
        <taxon>Bacteria</taxon>
        <taxon>Pseudomonadati</taxon>
        <taxon>Pseudomonadota</taxon>
        <taxon>Alphaproteobacteria</taxon>
        <taxon>Rhodobacterales</taxon>
        <taxon>Paracoccaceae</taxon>
        <taxon>Sedimentitalea</taxon>
    </lineage>
</organism>
<sequence>MTGLTAQVRQDRARLGIVMMLGAYLFFAVLDTSVKWLVVAGFPAFQLAFMRYLGHFAISLAQIGRGGLNWRRFGSGHMGLVLLRAGLLVGSTVLNFIALNYLTLTVTSAIMFSAPIIVCALSVPLLGEKVGPTRWFAIVLGFCGVLVIIRPLGEEFHWAALLSVVNAFCMAFYSVMTRRLSGLIAAETMQFYAGAVGTIALLPLAVATWQTPATPMDWVLMLALGGFGWAGHELLTRAHGFAPANTLMPYTYSFMIYLTISSFVVFGNIPDAWTLAGAAVVVCSGLIIWRRERQLGLRG</sequence>
<dbReference type="PANTHER" id="PTHR22911">
    <property type="entry name" value="ACYL-MALONYL CONDENSING ENZYME-RELATED"/>
    <property type="match status" value="1"/>
</dbReference>
<reference evidence="3 4" key="1">
    <citation type="submission" date="2023-05" db="EMBL/GenBank/DDBJ databases">
        <title>Sedimentitalea sp. nov. JM2-8.</title>
        <authorList>
            <person name="Huang J."/>
        </authorList>
    </citation>
    <scope>NUCLEOTIDE SEQUENCE [LARGE SCALE GENOMIC DNA]</scope>
    <source>
        <strain evidence="3 4">JM2-8</strain>
    </source>
</reference>
<gene>
    <name evidence="3" type="ORF">QO034_04095</name>
</gene>
<feature type="transmembrane region" description="Helical" evidence="1">
    <location>
        <begin position="272"/>
        <end position="289"/>
    </location>
</feature>
<dbReference type="RefSeq" id="WP_284484224.1">
    <property type="nucleotide sequence ID" value="NZ_JASNJE010000003.1"/>
</dbReference>
<feature type="transmembrane region" description="Helical" evidence="1">
    <location>
        <begin position="247"/>
        <end position="266"/>
    </location>
</feature>
<dbReference type="SUPFAM" id="SSF103481">
    <property type="entry name" value="Multidrug resistance efflux transporter EmrE"/>
    <property type="match status" value="2"/>
</dbReference>
<feature type="transmembrane region" description="Helical" evidence="1">
    <location>
        <begin position="36"/>
        <end position="60"/>
    </location>
</feature>
<dbReference type="Gene3D" id="1.10.3730.20">
    <property type="match status" value="1"/>
</dbReference>
<feature type="transmembrane region" description="Helical" evidence="1">
    <location>
        <begin position="108"/>
        <end position="127"/>
    </location>
</feature>
<evidence type="ECO:0000313" key="3">
    <source>
        <dbReference type="EMBL" id="MDK3072283.1"/>
    </source>
</evidence>
<feature type="transmembrane region" description="Helical" evidence="1">
    <location>
        <begin position="81"/>
        <end position="102"/>
    </location>
</feature>
<keyword evidence="1" id="KW-0812">Transmembrane</keyword>
<dbReference type="PANTHER" id="PTHR22911:SF103">
    <property type="entry name" value="BLR2811 PROTEIN"/>
    <property type="match status" value="1"/>
</dbReference>
<feature type="domain" description="EamA" evidence="2">
    <location>
        <begin position="158"/>
        <end position="288"/>
    </location>
</feature>